<evidence type="ECO:0000259" key="2">
    <source>
        <dbReference type="Pfam" id="PF09374"/>
    </source>
</evidence>
<dbReference type="EMBL" id="MF370964">
    <property type="protein sequence ID" value="ASU03318.1"/>
    <property type="molecule type" value="Genomic_DNA"/>
</dbReference>
<dbReference type="InterPro" id="IPR018537">
    <property type="entry name" value="Peptidoglycan-bd_3"/>
</dbReference>
<feature type="domain" description="TtsA-like Glycoside hydrolase family 108" evidence="1">
    <location>
        <begin position="17"/>
        <end position="99"/>
    </location>
</feature>
<dbReference type="Pfam" id="PF05838">
    <property type="entry name" value="Glyco_hydro_108"/>
    <property type="match status" value="1"/>
</dbReference>
<dbReference type="InterPro" id="IPR023346">
    <property type="entry name" value="Lysozyme-like_dom_sf"/>
</dbReference>
<protein>
    <submittedName>
        <fullName evidence="3">Uncharacterized protein</fullName>
    </submittedName>
</protein>
<sequence>MKNSYKNAPPFVQEIVDHIIDVEGGYVDNKDDSGGATKYGVTEKVARANGYEGHMSELPITFAQDLYVTEYYLAPKFNLVAEVSETLAKEMMDSGVNVGYRTPIKWFQRLLNVSNCKQKYYKDIEVDGYLGSKSIGAYTALCKRRGELEAERYMFNGLNSFQQVYYVELAERREKDETFVYGQIVNRVEYLPF</sequence>
<evidence type="ECO:0000313" key="3">
    <source>
        <dbReference type="EMBL" id="ASU03318.1"/>
    </source>
</evidence>
<accession>A0A223LHX6</accession>
<evidence type="ECO:0000259" key="1">
    <source>
        <dbReference type="Pfam" id="PF05838"/>
    </source>
</evidence>
<dbReference type="GeneID" id="54981641"/>
<reference evidence="3 4" key="1">
    <citation type="submission" date="2017-06" db="EMBL/GenBank/DDBJ databases">
        <title>A Novel Lytic Pseudoalteromonas phage Isolated from Qingdao coast of China.</title>
        <authorList>
            <person name="Li H."/>
        </authorList>
    </citation>
    <scope>NUCLEOTIDE SEQUENCE [LARGE SCALE GENOMIC DNA]</scope>
</reference>
<feature type="domain" description="Peptidoglycan binding" evidence="2">
    <location>
        <begin position="103"/>
        <end position="187"/>
    </location>
</feature>
<dbReference type="InterPro" id="IPR008565">
    <property type="entry name" value="TtsA-like_GH18_dom"/>
</dbReference>
<dbReference type="Proteomes" id="UP000222256">
    <property type="component" value="Segment"/>
</dbReference>
<name>A0A223LHX6_9CAUD</name>
<dbReference type="Gene3D" id="1.20.141.10">
    <property type="entry name" value="Chitosanase, subunit A, domain 1"/>
    <property type="match status" value="1"/>
</dbReference>
<dbReference type="CDD" id="cd13926">
    <property type="entry name" value="N-acetylmuramidase_GH108"/>
    <property type="match status" value="1"/>
</dbReference>
<dbReference type="SUPFAM" id="SSF53955">
    <property type="entry name" value="Lysozyme-like"/>
    <property type="match status" value="1"/>
</dbReference>
<keyword evidence="4" id="KW-1185">Reference proteome</keyword>
<organism evidence="3 4">
    <name type="scientific">Pseudoalteromonas phage J2-1</name>
    <dbReference type="NCBI Taxonomy" id="2023998"/>
    <lineage>
        <taxon>Viruses</taxon>
        <taxon>Duplodnaviria</taxon>
        <taxon>Heunggongvirae</taxon>
        <taxon>Uroviricota</taxon>
        <taxon>Caudoviricetes</taxon>
        <taxon>Qingdaovirus</taxon>
        <taxon>Qingdaovirus J21</taxon>
    </lineage>
</organism>
<proteinExistence type="predicted"/>
<dbReference type="Pfam" id="PF09374">
    <property type="entry name" value="PG_binding_3"/>
    <property type="match status" value="1"/>
</dbReference>
<evidence type="ECO:0000313" key="4">
    <source>
        <dbReference type="Proteomes" id="UP000222256"/>
    </source>
</evidence>
<dbReference type="KEGG" id="vg:54981641"/>
<dbReference type="RefSeq" id="YP_009791459.1">
    <property type="nucleotide sequence ID" value="NC_047839.1"/>
</dbReference>